<dbReference type="PRINTS" id="PR00759">
    <property type="entry name" value="BASICPTASE"/>
</dbReference>
<dbReference type="InterPro" id="IPR036880">
    <property type="entry name" value="Kunitz_BPTI_sf"/>
</dbReference>
<evidence type="ECO:0000256" key="1">
    <source>
        <dbReference type="ARBA" id="ARBA00004613"/>
    </source>
</evidence>
<gene>
    <name evidence="6" type="ORF">SPARVUS_LOCUS15656240</name>
</gene>
<reference evidence="6" key="1">
    <citation type="submission" date="2023-05" db="EMBL/GenBank/DDBJ databases">
        <authorList>
            <person name="Stuckert A."/>
        </authorList>
    </citation>
    <scope>NUCLEOTIDE SEQUENCE</scope>
</reference>
<keyword evidence="3" id="KW-0732">Signal</keyword>
<dbReference type="SUPFAM" id="SSF57362">
    <property type="entry name" value="BPTI-like"/>
    <property type="match status" value="1"/>
</dbReference>
<dbReference type="InterPro" id="IPR002223">
    <property type="entry name" value="Kunitz_BPTI"/>
</dbReference>
<name>A0ABN9H979_9NEOB</name>
<comment type="subcellular location">
    <subcellularLocation>
        <location evidence="1">Secreted</location>
    </subcellularLocation>
</comment>
<feature type="domain" description="BPTI/Kunitz inhibitor" evidence="5">
    <location>
        <begin position="1"/>
        <end position="47"/>
    </location>
</feature>
<evidence type="ECO:0000256" key="2">
    <source>
        <dbReference type="ARBA" id="ARBA00022525"/>
    </source>
</evidence>
<evidence type="ECO:0000313" key="6">
    <source>
        <dbReference type="EMBL" id="CAI9618267.1"/>
    </source>
</evidence>
<evidence type="ECO:0000259" key="5">
    <source>
        <dbReference type="PROSITE" id="PS50279"/>
    </source>
</evidence>
<dbReference type="Gene3D" id="4.10.410.10">
    <property type="entry name" value="Pancreatic trypsin inhibitor Kunitz domain"/>
    <property type="match status" value="1"/>
</dbReference>
<dbReference type="CDD" id="cd00109">
    <property type="entry name" value="Kunitz-type"/>
    <property type="match status" value="1"/>
</dbReference>
<dbReference type="PANTHER" id="PTHR45938:SF12">
    <property type="entry name" value="BOOPHILIN-G2"/>
    <property type="match status" value="1"/>
</dbReference>
<dbReference type="EMBL" id="CATNWA010020417">
    <property type="protein sequence ID" value="CAI9618267.1"/>
    <property type="molecule type" value="Genomic_DNA"/>
</dbReference>
<organism evidence="6 7">
    <name type="scientific">Staurois parvus</name>
    <dbReference type="NCBI Taxonomy" id="386267"/>
    <lineage>
        <taxon>Eukaryota</taxon>
        <taxon>Metazoa</taxon>
        <taxon>Chordata</taxon>
        <taxon>Craniata</taxon>
        <taxon>Vertebrata</taxon>
        <taxon>Euteleostomi</taxon>
        <taxon>Amphibia</taxon>
        <taxon>Batrachia</taxon>
        <taxon>Anura</taxon>
        <taxon>Neobatrachia</taxon>
        <taxon>Ranoidea</taxon>
        <taxon>Ranidae</taxon>
        <taxon>Staurois</taxon>
    </lineage>
</organism>
<evidence type="ECO:0000313" key="7">
    <source>
        <dbReference type="Proteomes" id="UP001162483"/>
    </source>
</evidence>
<dbReference type="Proteomes" id="UP001162483">
    <property type="component" value="Unassembled WGS sequence"/>
</dbReference>
<dbReference type="SMART" id="SM00131">
    <property type="entry name" value="KU"/>
    <property type="match status" value="1"/>
</dbReference>
<dbReference type="PROSITE" id="PS00280">
    <property type="entry name" value="BPTI_KUNITZ_1"/>
    <property type="match status" value="1"/>
</dbReference>
<keyword evidence="7" id="KW-1185">Reference proteome</keyword>
<sequence length="89" mass="10099">MEAGPCLAHIIMWYYDQKRAVCDTFIWGGCQGNGNRFESRENCSALCIAPKKGLYPEPSNHNHNIVKIPPPCGRFLWSHVSVIHVESDR</sequence>
<dbReference type="Pfam" id="PF00014">
    <property type="entry name" value="Kunitz_BPTI"/>
    <property type="match status" value="1"/>
</dbReference>
<dbReference type="PROSITE" id="PS50279">
    <property type="entry name" value="BPTI_KUNITZ_2"/>
    <property type="match status" value="1"/>
</dbReference>
<keyword evidence="2" id="KW-0964">Secreted</keyword>
<accession>A0ABN9H979</accession>
<dbReference type="PANTHER" id="PTHR45938">
    <property type="entry name" value="ACP24A4-RELATED"/>
    <property type="match status" value="1"/>
</dbReference>
<evidence type="ECO:0000256" key="4">
    <source>
        <dbReference type="ARBA" id="ARBA00023157"/>
    </source>
</evidence>
<proteinExistence type="predicted"/>
<evidence type="ECO:0000256" key="3">
    <source>
        <dbReference type="ARBA" id="ARBA00022729"/>
    </source>
</evidence>
<keyword evidence="4" id="KW-1015">Disulfide bond</keyword>
<protein>
    <recommendedName>
        <fullName evidence="5">BPTI/Kunitz inhibitor domain-containing protein</fullName>
    </recommendedName>
</protein>
<dbReference type="InterPro" id="IPR020901">
    <property type="entry name" value="Prtase_inh_Kunz-CS"/>
</dbReference>
<comment type="caution">
    <text evidence="6">The sequence shown here is derived from an EMBL/GenBank/DDBJ whole genome shotgun (WGS) entry which is preliminary data.</text>
</comment>